<dbReference type="Pfam" id="PF00999">
    <property type="entry name" value="Na_H_Exchanger"/>
    <property type="match status" value="1"/>
</dbReference>
<evidence type="ECO:0000256" key="9">
    <source>
        <dbReference type="ARBA" id="ARBA00023201"/>
    </source>
</evidence>
<feature type="transmembrane region" description="Helical" evidence="11">
    <location>
        <begin position="583"/>
        <end position="601"/>
    </location>
</feature>
<keyword evidence="14" id="KW-1185">Reference proteome</keyword>
<dbReference type="OrthoDB" id="441412at2759"/>
<feature type="region of interest" description="Disordered" evidence="10">
    <location>
        <begin position="1010"/>
        <end position="1070"/>
    </location>
</feature>
<evidence type="ECO:0000256" key="3">
    <source>
        <dbReference type="ARBA" id="ARBA00022475"/>
    </source>
</evidence>
<dbReference type="PANTHER" id="PTHR10110">
    <property type="entry name" value="SODIUM/HYDROGEN EXCHANGER"/>
    <property type="match status" value="1"/>
</dbReference>
<dbReference type="GO" id="GO:0015385">
    <property type="term" value="F:sodium:proton antiporter activity"/>
    <property type="evidence" value="ECO:0007669"/>
    <property type="project" value="InterPro"/>
</dbReference>
<dbReference type="Gene3D" id="6.10.140.1330">
    <property type="match status" value="1"/>
</dbReference>
<reference evidence="13 14" key="1">
    <citation type="submission" date="2015-12" db="EMBL/GenBank/DDBJ databases">
        <title>The genome of Folsomia candida.</title>
        <authorList>
            <person name="Faddeeva A."/>
            <person name="Derks M.F."/>
            <person name="Anvar Y."/>
            <person name="Smit S."/>
            <person name="Van Straalen N."/>
            <person name="Roelofs D."/>
        </authorList>
    </citation>
    <scope>NUCLEOTIDE SEQUENCE [LARGE SCALE GENOMIC DNA]</scope>
    <source>
        <strain evidence="13 14">VU population</strain>
        <tissue evidence="13">Whole body</tissue>
    </source>
</reference>
<feature type="domain" description="Cyclic nucleotide-binding" evidence="12">
    <location>
        <begin position="753"/>
        <end position="857"/>
    </location>
</feature>
<feature type="transmembrane region" description="Helical" evidence="11">
    <location>
        <begin position="253"/>
        <end position="271"/>
    </location>
</feature>
<evidence type="ECO:0000313" key="14">
    <source>
        <dbReference type="Proteomes" id="UP000198287"/>
    </source>
</evidence>
<feature type="transmembrane region" description="Helical" evidence="11">
    <location>
        <begin position="283"/>
        <end position="300"/>
    </location>
</feature>
<dbReference type="GO" id="GO:0098719">
    <property type="term" value="P:sodium ion import across plasma membrane"/>
    <property type="evidence" value="ECO:0007669"/>
    <property type="project" value="TreeGrafter"/>
</dbReference>
<feature type="transmembrane region" description="Helical" evidence="11">
    <location>
        <begin position="208"/>
        <end position="232"/>
    </location>
</feature>
<comment type="subcellular location">
    <subcellularLocation>
        <location evidence="1">Cell membrane</location>
        <topology evidence="1">Multi-pass membrane protein</topology>
    </subcellularLocation>
</comment>
<evidence type="ECO:0000256" key="10">
    <source>
        <dbReference type="SAM" id="MobiDB-lite"/>
    </source>
</evidence>
<dbReference type="InterPro" id="IPR000595">
    <property type="entry name" value="cNMP-bd_dom"/>
</dbReference>
<comment type="caution">
    <text evidence="13">The sequence shown here is derived from an EMBL/GenBank/DDBJ whole genome shotgun (WGS) entry which is preliminary data.</text>
</comment>
<proteinExistence type="predicted"/>
<sequence length="1070" mass="119598">MIFGLMIGFISWNSTACTMWSMYTRIARTPPKIILFVFLPVLIYESAFAMKAHVFYKSSLSIMILAFPGMVMCTFIIAFVCHQFFYAYKWSFTVSSLYGSIISATDPVAVVAILKEIGTSEMLSIMIEGESLLNDGSAILLYEIFMKIVAPEEGEHVTAGKIVSTFCQIAIGGPVLGWVVARLSIFFLSRIFNDAAVEVSITLVAAYLTYYIGEAFLGVSGVMAVVALGIVMSAERTCISPEVQGLVHHFWEMLGYLGNTVLFVMVGIVISETAINNVTLEDGYYLIFLYFALNISRCKLTAYWNVSIHMLVMTWGGLRGAVGICLALEVFKNREICDQTEVGPKFLLQTAGIVLLTLIVNGTTTKLLLDTLKLTELSIGKIQDMGNAVRQIQGAQQRTMGVMKHDRLLADCNFEIVEGYTSIENPYLKLKVKAKKSPLEKDLVASPSLLVDAPENRIAICPDCDGEVETEPTLEEYREMTEEARLRLLKAMKVSCWRQYEQGVLTEEAVQILVDYIENCEDKHFKTFHADDLKKNWAVRGVVAWMRNKLLPFTVGQLTTDDAQTEPDSKCRKRFYCIVTNDWFDGIVHVLILLNMIFIIWETVDIVTEHRFTYQEIIGFLVTNIVFTFLLTLEFLLKVIAFGCGGYWSSKWNGLLQKDHPGIAIAIKTRHANRAVLNQMRSALSELKEDGLIDEKEYDILLHLIESKMKGLWHTPSYMTPRRPEMVVADLQWVSGSTDLLSYLLKQATILQFAVGDVIYSAGDDANGIYIIVSGVVKINYKPSYDQIQAREDDGIIPNADIFHDATFESEMTDYFTTGAVLGELGVLTGFSRASTATCETGVMVYHLSQTTMQSAMESFDDHYDSLEGRLWRTFGMKLGAAVLPSEPAFQAWTMDKIKAHLELSAVPIGDQYLTVSFPSFISDVVLIYGQVVNVTNPTEIYTAPCLIPSTCLQIRPVAKWQVRPRVMIISSDDLDNEATGDDEENVSPSTTDIRNFMMTATKPASIDEDQVSQMNRPSAAVSFGVHRNSTVSPGRMSRRLSRAPEIPSNQGSNRSRRRRQSRAARGDNP</sequence>
<dbReference type="EMBL" id="LNIX01000002">
    <property type="protein sequence ID" value="OXA60957.1"/>
    <property type="molecule type" value="Genomic_DNA"/>
</dbReference>
<dbReference type="Pfam" id="PF00027">
    <property type="entry name" value="cNMP_binding"/>
    <property type="match status" value="1"/>
</dbReference>
<dbReference type="GO" id="GO:0051453">
    <property type="term" value="P:regulation of intracellular pH"/>
    <property type="evidence" value="ECO:0007669"/>
    <property type="project" value="TreeGrafter"/>
</dbReference>
<dbReference type="SUPFAM" id="SSF81324">
    <property type="entry name" value="Voltage-gated potassium channels"/>
    <property type="match status" value="1"/>
</dbReference>
<feature type="transmembrane region" description="Helical" evidence="11">
    <location>
        <begin position="62"/>
        <end position="85"/>
    </location>
</feature>
<name>A0A226EUW3_FOLCA</name>
<dbReference type="InterPro" id="IPR006153">
    <property type="entry name" value="Cation/H_exchanger_TM"/>
</dbReference>
<evidence type="ECO:0000256" key="8">
    <source>
        <dbReference type="ARBA" id="ARBA00023136"/>
    </source>
</evidence>
<feature type="transmembrane region" description="Helical" evidence="11">
    <location>
        <begin position="33"/>
        <end position="50"/>
    </location>
</feature>
<dbReference type="GO" id="GO:0015386">
    <property type="term" value="F:potassium:proton antiporter activity"/>
    <property type="evidence" value="ECO:0007669"/>
    <property type="project" value="TreeGrafter"/>
</dbReference>
<keyword evidence="7" id="KW-0406">Ion transport</keyword>
<keyword evidence="6" id="KW-0915">Sodium</keyword>
<dbReference type="InterPro" id="IPR018422">
    <property type="entry name" value="Cation/H_exchanger_CPA1"/>
</dbReference>
<feature type="transmembrane region" description="Helical" evidence="11">
    <location>
        <begin position="621"/>
        <end position="648"/>
    </location>
</feature>
<evidence type="ECO:0000256" key="2">
    <source>
        <dbReference type="ARBA" id="ARBA00022448"/>
    </source>
</evidence>
<dbReference type="GO" id="GO:0005886">
    <property type="term" value="C:plasma membrane"/>
    <property type="evidence" value="ECO:0007669"/>
    <property type="project" value="UniProtKB-SubCell"/>
</dbReference>
<protein>
    <submittedName>
        <fullName evidence="13">Sodium/hydrogen exchanger 7</fullName>
    </submittedName>
</protein>
<accession>A0A226EUW3</accession>
<keyword evidence="8 11" id="KW-0472">Membrane</keyword>
<dbReference type="OMA" id="GYWCARI"/>
<gene>
    <name evidence="13" type="ORF">Fcan01_05628</name>
</gene>
<dbReference type="SUPFAM" id="SSF51206">
    <property type="entry name" value="cAMP-binding domain-like"/>
    <property type="match status" value="1"/>
</dbReference>
<dbReference type="CDD" id="cd00038">
    <property type="entry name" value="CAP_ED"/>
    <property type="match status" value="1"/>
</dbReference>
<organism evidence="13 14">
    <name type="scientific">Folsomia candida</name>
    <name type="common">Springtail</name>
    <dbReference type="NCBI Taxonomy" id="158441"/>
    <lineage>
        <taxon>Eukaryota</taxon>
        <taxon>Metazoa</taxon>
        <taxon>Ecdysozoa</taxon>
        <taxon>Arthropoda</taxon>
        <taxon>Hexapoda</taxon>
        <taxon>Collembola</taxon>
        <taxon>Entomobryomorpha</taxon>
        <taxon>Isotomoidea</taxon>
        <taxon>Isotomidae</taxon>
        <taxon>Proisotominae</taxon>
        <taxon>Folsomia</taxon>
    </lineage>
</organism>
<dbReference type="PANTHER" id="PTHR10110:SF86">
    <property type="entry name" value="SODIUM_HYDROGEN EXCHANGER 7"/>
    <property type="match status" value="1"/>
</dbReference>
<keyword evidence="9" id="KW-0739">Sodium transport</keyword>
<dbReference type="PROSITE" id="PS50042">
    <property type="entry name" value="CNMP_BINDING_3"/>
    <property type="match status" value="1"/>
</dbReference>
<evidence type="ECO:0000256" key="6">
    <source>
        <dbReference type="ARBA" id="ARBA00023053"/>
    </source>
</evidence>
<evidence type="ECO:0000256" key="4">
    <source>
        <dbReference type="ARBA" id="ARBA00022692"/>
    </source>
</evidence>
<evidence type="ECO:0000256" key="7">
    <source>
        <dbReference type="ARBA" id="ARBA00023065"/>
    </source>
</evidence>
<dbReference type="InterPro" id="IPR018490">
    <property type="entry name" value="cNMP-bd_dom_sf"/>
</dbReference>
<dbReference type="Gene3D" id="1.20.120.350">
    <property type="entry name" value="Voltage-gated potassium channels. Chain C"/>
    <property type="match status" value="1"/>
</dbReference>
<dbReference type="AlphaFoldDB" id="A0A226EUW3"/>
<keyword evidence="5 11" id="KW-1133">Transmembrane helix</keyword>
<keyword evidence="4 11" id="KW-0812">Transmembrane</keyword>
<evidence type="ECO:0000259" key="12">
    <source>
        <dbReference type="PROSITE" id="PS50042"/>
    </source>
</evidence>
<keyword evidence="3" id="KW-1003">Cell membrane</keyword>
<dbReference type="Gene3D" id="2.60.120.10">
    <property type="entry name" value="Jelly Rolls"/>
    <property type="match status" value="1"/>
</dbReference>
<evidence type="ECO:0000313" key="13">
    <source>
        <dbReference type="EMBL" id="OXA60957.1"/>
    </source>
</evidence>
<evidence type="ECO:0000256" key="1">
    <source>
        <dbReference type="ARBA" id="ARBA00004651"/>
    </source>
</evidence>
<keyword evidence="2" id="KW-0813">Transport</keyword>
<dbReference type="InterPro" id="IPR014710">
    <property type="entry name" value="RmlC-like_jellyroll"/>
</dbReference>
<dbReference type="Proteomes" id="UP000198287">
    <property type="component" value="Unassembled WGS sequence"/>
</dbReference>
<evidence type="ECO:0000256" key="5">
    <source>
        <dbReference type="ARBA" id="ARBA00022989"/>
    </source>
</evidence>
<evidence type="ECO:0000256" key="11">
    <source>
        <dbReference type="SAM" id="Phobius"/>
    </source>
</evidence>
<dbReference type="InterPro" id="IPR027359">
    <property type="entry name" value="Volt_channel_dom_sf"/>
</dbReference>